<organism evidence="6 7">
    <name type="scientific">Bradyrhizobium nitroreducens</name>
    <dbReference type="NCBI Taxonomy" id="709803"/>
    <lineage>
        <taxon>Bacteria</taxon>
        <taxon>Pseudomonadati</taxon>
        <taxon>Pseudomonadota</taxon>
        <taxon>Alphaproteobacteria</taxon>
        <taxon>Hyphomicrobiales</taxon>
        <taxon>Nitrobacteraceae</taxon>
        <taxon>Bradyrhizobium</taxon>
    </lineage>
</organism>
<comment type="similarity">
    <text evidence="5">Belongs to the creatininase superfamily.</text>
</comment>
<dbReference type="AlphaFoldDB" id="A0A2M6UJR2"/>
<evidence type="ECO:0000256" key="4">
    <source>
        <dbReference type="ARBA" id="ARBA00022833"/>
    </source>
</evidence>
<dbReference type="Pfam" id="PF02633">
    <property type="entry name" value="Creatininase"/>
    <property type="match status" value="1"/>
</dbReference>
<dbReference type="SUPFAM" id="SSF102215">
    <property type="entry name" value="Creatininase"/>
    <property type="match status" value="1"/>
</dbReference>
<dbReference type="Proteomes" id="UP000228930">
    <property type="component" value="Unassembled WGS sequence"/>
</dbReference>
<dbReference type="GO" id="GO:0009231">
    <property type="term" value="P:riboflavin biosynthetic process"/>
    <property type="evidence" value="ECO:0007669"/>
    <property type="project" value="TreeGrafter"/>
</dbReference>
<accession>A0A2M6UJR2</accession>
<dbReference type="InterPro" id="IPR024087">
    <property type="entry name" value="Creatininase-like_sf"/>
</dbReference>
<keyword evidence="2" id="KW-0479">Metal-binding</keyword>
<gene>
    <name evidence="6" type="ORF">TSA1_31710</name>
</gene>
<protein>
    <submittedName>
        <fullName evidence="6">Creatininase</fullName>
    </submittedName>
</protein>
<reference evidence="6 7" key="1">
    <citation type="submission" date="2015-06" db="EMBL/GenBank/DDBJ databases">
        <title>Comparative genome analysis of nirS-carrying Bradyrhizobium sp. strains.</title>
        <authorList>
            <person name="Ishii S."/>
            <person name="Jang J."/>
            <person name="Nishizawa T."/>
            <person name="Senoo K."/>
        </authorList>
    </citation>
    <scope>NUCLEOTIDE SEQUENCE [LARGE SCALE GENOMIC DNA]</scope>
    <source>
        <strain evidence="6 7">TSA1</strain>
    </source>
</reference>
<evidence type="ECO:0000256" key="3">
    <source>
        <dbReference type="ARBA" id="ARBA00022801"/>
    </source>
</evidence>
<evidence type="ECO:0000313" key="7">
    <source>
        <dbReference type="Proteomes" id="UP000228930"/>
    </source>
</evidence>
<comment type="cofactor">
    <cofactor evidence="1">
        <name>Zn(2+)</name>
        <dbReference type="ChEBI" id="CHEBI:29105"/>
    </cofactor>
</comment>
<keyword evidence="4" id="KW-0862">Zinc</keyword>
<keyword evidence="3" id="KW-0378">Hydrolase</keyword>
<comment type="caution">
    <text evidence="6">The sequence shown here is derived from an EMBL/GenBank/DDBJ whole genome shotgun (WGS) entry which is preliminary data.</text>
</comment>
<dbReference type="RefSeq" id="WP_100179924.1">
    <property type="nucleotide sequence ID" value="NZ_LFJC01000003.1"/>
</dbReference>
<dbReference type="EMBL" id="LFJC01000003">
    <property type="protein sequence ID" value="PIT04808.1"/>
    <property type="molecule type" value="Genomic_DNA"/>
</dbReference>
<evidence type="ECO:0000256" key="1">
    <source>
        <dbReference type="ARBA" id="ARBA00001947"/>
    </source>
</evidence>
<sequence length="264" mass="28182">MMARGYPDQIYLEQMSHEEVAAALAGGCTTVVIPLGAVEQHGPHLSLGMDADHADALAERIARSRGNTLVAPTIRAGCSSHHLPFPGTISLRPETLEAICVDYCTSLARHGFKRILIHSGHIGNFPVLKDMLGRLREAVPSDVAILAFFDSTKWIDTWRDAVREAGGDVSAVGGHADIAETSLMMVIRPDSVRPDRFEVGHLGGLSEADLELMWTNGIRSVSHNGVIGSPFGSSHSIGEACLAAVAELLIKTFDSEAGDAGVRR</sequence>
<evidence type="ECO:0000313" key="6">
    <source>
        <dbReference type="EMBL" id="PIT04808.1"/>
    </source>
</evidence>
<dbReference type="PANTHER" id="PTHR35005:SF1">
    <property type="entry name" value="2-AMINO-5-FORMYLAMINO-6-RIBOSYLAMINOPYRIMIDIN-4(3H)-ONE 5'-MONOPHOSPHATE DEFORMYLASE"/>
    <property type="match status" value="1"/>
</dbReference>
<dbReference type="Gene3D" id="3.40.50.10310">
    <property type="entry name" value="Creatininase"/>
    <property type="match status" value="1"/>
</dbReference>
<name>A0A2M6UJR2_9BRAD</name>
<evidence type="ECO:0000256" key="5">
    <source>
        <dbReference type="ARBA" id="ARBA00024029"/>
    </source>
</evidence>
<dbReference type="GO" id="GO:0016811">
    <property type="term" value="F:hydrolase activity, acting on carbon-nitrogen (but not peptide) bonds, in linear amides"/>
    <property type="evidence" value="ECO:0007669"/>
    <property type="project" value="TreeGrafter"/>
</dbReference>
<keyword evidence="7" id="KW-1185">Reference proteome</keyword>
<dbReference type="GO" id="GO:0046872">
    <property type="term" value="F:metal ion binding"/>
    <property type="evidence" value="ECO:0007669"/>
    <property type="project" value="UniProtKB-KW"/>
</dbReference>
<dbReference type="PANTHER" id="PTHR35005">
    <property type="entry name" value="3-DEHYDRO-SCYLLO-INOSOSE HYDROLASE"/>
    <property type="match status" value="1"/>
</dbReference>
<proteinExistence type="inferred from homology"/>
<dbReference type="InterPro" id="IPR003785">
    <property type="entry name" value="Creatininase/forma_Hydrolase"/>
</dbReference>
<evidence type="ECO:0000256" key="2">
    <source>
        <dbReference type="ARBA" id="ARBA00022723"/>
    </source>
</evidence>